<name>A0A0D8JVL3_COCIM</name>
<sequence>MLRMVEGMIEAHKSVKELKDLDGIDRERAGGDDQGDVSTLEPVVGQDDLGGHATQRKSDHQHDSGWCDFPQVSQAGQCFQEQKVEYIASQFTRRTKRPTITQGYFDNLLVSNRSCEACAIPELSQQAAKSEVATRYLRDTGKGEFLF</sequence>
<protein>
    <submittedName>
        <fullName evidence="2">Uncharacterized protein</fullName>
    </submittedName>
</protein>
<dbReference type="InParanoid" id="A0A0D8JVL3"/>
<dbReference type="GeneID" id="24165235"/>
<dbReference type="RefSeq" id="XP_004444901.1">
    <property type="nucleotide sequence ID" value="XM_004444844.1"/>
</dbReference>
<gene>
    <name evidence="2" type="ORF">CIMG_13608</name>
</gene>
<reference evidence="3" key="1">
    <citation type="journal article" date="2009" name="Genome Res.">
        <title>Comparative genomic analyses of the human fungal pathogens Coccidioides and their relatives.</title>
        <authorList>
            <person name="Sharpton T.J."/>
            <person name="Stajich J.E."/>
            <person name="Rounsley S.D."/>
            <person name="Gardner M.J."/>
            <person name="Wortman J.R."/>
            <person name="Jordar V.S."/>
            <person name="Maiti R."/>
            <person name="Kodira C.D."/>
            <person name="Neafsey D.E."/>
            <person name="Zeng Q."/>
            <person name="Hung C.-Y."/>
            <person name="McMahan C."/>
            <person name="Muszewska A."/>
            <person name="Grynberg M."/>
            <person name="Mandel M.A."/>
            <person name="Kellner E.M."/>
            <person name="Barker B.M."/>
            <person name="Galgiani J.N."/>
            <person name="Orbach M.J."/>
            <person name="Kirkland T.N."/>
            <person name="Cole G.T."/>
            <person name="Henn M.R."/>
            <person name="Birren B.W."/>
            <person name="Taylor J.W."/>
        </authorList>
    </citation>
    <scope>NUCLEOTIDE SEQUENCE [LARGE SCALE GENOMIC DNA]</scope>
    <source>
        <strain evidence="3">RS</strain>
    </source>
</reference>
<dbReference type="EMBL" id="GG704915">
    <property type="protein sequence ID" value="KJF61370.1"/>
    <property type="molecule type" value="Genomic_DNA"/>
</dbReference>
<feature type="compositionally biased region" description="Basic and acidic residues" evidence="1">
    <location>
        <begin position="22"/>
        <end position="31"/>
    </location>
</feature>
<evidence type="ECO:0000256" key="1">
    <source>
        <dbReference type="SAM" id="MobiDB-lite"/>
    </source>
</evidence>
<accession>A0A0D8JVL3</accession>
<dbReference type="VEuPathDB" id="FungiDB:CIMG_13608"/>
<proteinExistence type="predicted"/>
<feature type="region of interest" description="Disordered" evidence="1">
    <location>
        <begin position="22"/>
        <end position="65"/>
    </location>
</feature>
<dbReference type="KEGG" id="cim:CIMG_13608"/>
<dbReference type="Proteomes" id="UP000001261">
    <property type="component" value="Unassembled WGS sequence"/>
</dbReference>
<organism evidence="2 3">
    <name type="scientific">Coccidioides immitis (strain RS)</name>
    <name type="common">Valley fever fungus</name>
    <dbReference type="NCBI Taxonomy" id="246410"/>
    <lineage>
        <taxon>Eukaryota</taxon>
        <taxon>Fungi</taxon>
        <taxon>Dikarya</taxon>
        <taxon>Ascomycota</taxon>
        <taxon>Pezizomycotina</taxon>
        <taxon>Eurotiomycetes</taxon>
        <taxon>Eurotiomycetidae</taxon>
        <taxon>Onygenales</taxon>
        <taxon>Onygenaceae</taxon>
        <taxon>Coccidioides</taxon>
    </lineage>
</organism>
<evidence type="ECO:0000313" key="3">
    <source>
        <dbReference type="Proteomes" id="UP000001261"/>
    </source>
</evidence>
<keyword evidence="3" id="KW-1185">Reference proteome</keyword>
<dbReference type="AlphaFoldDB" id="A0A0D8JVL3"/>
<evidence type="ECO:0000313" key="2">
    <source>
        <dbReference type="EMBL" id="KJF61370.1"/>
    </source>
</evidence>
<feature type="compositionally biased region" description="Basic and acidic residues" evidence="1">
    <location>
        <begin position="56"/>
        <end position="65"/>
    </location>
</feature>
<reference evidence="3" key="2">
    <citation type="journal article" date="2010" name="Genome Res.">
        <title>Population genomic sequencing of Coccidioides fungi reveals recent hybridization and transposon control.</title>
        <authorList>
            <person name="Neafsey D.E."/>
            <person name="Barker B.M."/>
            <person name="Sharpton T.J."/>
            <person name="Stajich J.E."/>
            <person name="Park D.J."/>
            <person name="Whiston E."/>
            <person name="Hung C.-Y."/>
            <person name="McMahan C."/>
            <person name="White J."/>
            <person name="Sykes S."/>
            <person name="Heiman D."/>
            <person name="Young S."/>
            <person name="Zeng Q."/>
            <person name="Abouelleil A."/>
            <person name="Aftuck L."/>
            <person name="Bessette D."/>
            <person name="Brown A."/>
            <person name="FitzGerald M."/>
            <person name="Lui A."/>
            <person name="Macdonald J.P."/>
            <person name="Priest M."/>
            <person name="Orbach M.J."/>
            <person name="Galgiani J.N."/>
            <person name="Kirkland T.N."/>
            <person name="Cole G.T."/>
            <person name="Birren B.W."/>
            <person name="Henn M.R."/>
            <person name="Taylor J.W."/>
            <person name="Rounsley S.D."/>
        </authorList>
    </citation>
    <scope>GENOME REANNOTATION</scope>
    <source>
        <strain evidence="3">RS</strain>
    </source>
</reference>